<dbReference type="AlphaFoldDB" id="A0ABD2AGB0"/>
<feature type="compositionally biased region" description="Acidic residues" evidence="1">
    <location>
        <begin position="85"/>
        <end position="117"/>
    </location>
</feature>
<proteinExistence type="predicted"/>
<organism evidence="2 3">
    <name type="scientific">Vespula squamosa</name>
    <name type="common">Southern yellow jacket</name>
    <name type="synonym">Wasp</name>
    <dbReference type="NCBI Taxonomy" id="30214"/>
    <lineage>
        <taxon>Eukaryota</taxon>
        <taxon>Metazoa</taxon>
        <taxon>Ecdysozoa</taxon>
        <taxon>Arthropoda</taxon>
        <taxon>Hexapoda</taxon>
        <taxon>Insecta</taxon>
        <taxon>Pterygota</taxon>
        <taxon>Neoptera</taxon>
        <taxon>Endopterygota</taxon>
        <taxon>Hymenoptera</taxon>
        <taxon>Apocrita</taxon>
        <taxon>Aculeata</taxon>
        <taxon>Vespoidea</taxon>
        <taxon>Vespidae</taxon>
        <taxon>Vespinae</taxon>
        <taxon>Vespula</taxon>
    </lineage>
</organism>
<protein>
    <submittedName>
        <fullName evidence="2">Uncharacterized protein</fullName>
    </submittedName>
</protein>
<dbReference type="Proteomes" id="UP001607302">
    <property type="component" value="Unassembled WGS sequence"/>
</dbReference>
<sequence length="153" mass="17811">MESIRDMFSSEEKTIDGVLDNHVYSSMRPRADKASTDRTTSRKSVSVYARRRDRGHAILRCVPDREILDVASSDRVFEEAHGITEEEEEEEEQEEEEEKEEEEEEEYEDDADDNDDVESPRESLTLRTKSTTMMHCYALTFPTTSTMREEDGE</sequence>
<comment type="caution">
    <text evidence="2">The sequence shown here is derived from an EMBL/GenBank/DDBJ whole genome shotgun (WGS) entry which is preliminary data.</text>
</comment>
<evidence type="ECO:0000313" key="2">
    <source>
        <dbReference type="EMBL" id="KAL2719656.1"/>
    </source>
</evidence>
<reference evidence="2 3" key="1">
    <citation type="journal article" date="2024" name="Ann. Entomol. Soc. Am.">
        <title>Genomic analyses of the southern and eastern yellowjacket wasps (Hymenoptera: Vespidae) reveal evolutionary signatures of social life.</title>
        <authorList>
            <person name="Catto M.A."/>
            <person name="Caine P.B."/>
            <person name="Orr S.E."/>
            <person name="Hunt B.G."/>
            <person name="Goodisman M.A.D."/>
        </authorList>
    </citation>
    <scope>NUCLEOTIDE SEQUENCE [LARGE SCALE GENOMIC DNA]</scope>
    <source>
        <strain evidence="2">233</strain>
        <tissue evidence="2">Head and thorax</tissue>
    </source>
</reference>
<feature type="compositionally biased region" description="Basic and acidic residues" evidence="1">
    <location>
        <begin position="75"/>
        <end position="84"/>
    </location>
</feature>
<keyword evidence="3" id="KW-1185">Reference proteome</keyword>
<gene>
    <name evidence="2" type="ORF">V1478_011118</name>
</gene>
<accession>A0ABD2AGB0</accession>
<evidence type="ECO:0000256" key="1">
    <source>
        <dbReference type="SAM" id="MobiDB-lite"/>
    </source>
</evidence>
<dbReference type="EMBL" id="JAUDFV010000149">
    <property type="protein sequence ID" value="KAL2719656.1"/>
    <property type="molecule type" value="Genomic_DNA"/>
</dbReference>
<evidence type="ECO:0000313" key="3">
    <source>
        <dbReference type="Proteomes" id="UP001607302"/>
    </source>
</evidence>
<name>A0ABD2AGB0_VESSQ</name>
<feature type="region of interest" description="Disordered" evidence="1">
    <location>
        <begin position="71"/>
        <end position="131"/>
    </location>
</feature>
<feature type="compositionally biased region" description="Basic and acidic residues" evidence="1">
    <location>
        <begin position="29"/>
        <end position="40"/>
    </location>
</feature>
<feature type="compositionally biased region" description="Basic and acidic residues" evidence="1">
    <location>
        <begin position="1"/>
        <end position="15"/>
    </location>
</feature>
<feature type="region of interest" description="Disordered" evidence="1">
    <location>
        <begin position="1"/>
        <end position="47"/>
    </location>
</feature>